<protein>
    <recommendedName>
        <fullName evidence="4">Helix-turn-helix domain-containing protein</fullName>
    </recommendedName>
</protein>
<proteinExistence type="predicted"/>
<dbReference type="EMBL" id="JAFLQW010000164">
    <property type="protein sequence ID" value="MBO0348662.1"/>
    <property type="molecule type" value="Genomic_DNA"/>
</dbReference>
<comment type="caution">
    <text evidence="2">The sequence shown here is derived from an EMBL/GenBank/DDBJ whole genome shotgun (WGS) entry which is preliminary data.</text>
</comment>
<name>A0ABS3FP53_9CYAN</name>
<feature type="region of interest" description="Disordered" evidence="1">
    <location>
        <begin position="1"/>
        <end position="20"/>
    </location>
</feature>
<evidence type="ECO:0000313" key="3">
    <source>
        <dbReference type="Proteomes" id="UP000664844"/>
    </source>
</evidence>
<evidence type="ECO:0008006" key="4">
    <source>
        <dbReference type="Google" id="ProtNLM"/>
    </source>
</evidence>
<dbReference type="RefSeq" id="WP_207087212.1">
    <property type="nucleotide sequence ID" value="NZ_JAFLQW010000164.1"/>
</dbReference>
<gene>
    <name evidence="2" type="ORF">J0895_06015</name>
</gene>
<dbReference type="PROSITE" id="PS51257">
    <property type="entry name" value="PROKAR_LIPOPROTEIN"/>
    <property type="match status" value="1"/>
</dbReference>
<keyword evidence="3" id="KW-1185">Reference proteome</keyword>
<sequence length="164" mass="18933">MFRAFPMTSHPRSPNDEFKNSPAVTIGGGCSIALTKTMWTKKHAAYSLRQKLPPAAQYLWQWLEETKTLDKPVEPDLRVFNNWVARHRGKGYCRQTVKEAFSKLAECGIVRALKNFGHWAIHPVIVRAINYLMPPKPKPKKKLAPSEFNLRFRPFKPRVRHGQV</sequence>
<accession>A0ABS3FP53</accession>
<organism evidence="2 3">
    <name type="scientific">Phormidium pseudopriestleyi FRX01</name>
    <dbReference type="NCBI Taxonomy" id="1759528"/>
    <lineage>
        <taxon>Bacteria</taxon>
        <taxon>Bacillati</taxon>
        <taxon>Cyanobacteriota</taxon>
        <taxon>Cyanophyceae</taxon>
        <taxon>Oscillatoriophycideae</taxon>
        <taxon>Oscillatoriales</taxon>
        <taxon>Oscillatoriaceae</taxon>
        <taxon>Phormidium</taxon>
    </lineage>
</organism>
<reference evidence="2 3" key="1">
    <citation type="submission" date="2021-03" db="EMBL/GenBank/DDBJ databases">
        <title>Metabolic Capacity of the Antarctic Cyanobacterium Phormidium pseudopriestleyi that Sustains Oxygenic Photosynthesis in the Presence of Hydrogen Sulfide.</title>
        <authorList>
            <person name="Lumian J.E."/>
            <person name="Jungblut A.D."/>
            <person name="Dillon M.L."/>
            <person name="Hawes I."/>
            <person name="Doran P.T."/>
            <person name="Mackey T.J."/>
            <person name="Dick G.J."/>
            <person name="Grettenberger C.L."/>
            <person name="Sumner D.Y."/>
        </authorList>
    </citation>
    <scope>NUCLEOTIDE SEQUENCE [LARGE SCALE GENOMIC DNA]</scope>
    <source>
        <strain evidence="2 3">FRX01</strain>
    </source>
</reference>
<evidence type="ECO:0000256" key="1">
    <source>
        <dbReference type="SAM" id="MobiDB-lite"/>
    </source>
</evidence>
<evidence type="ECO:0000313" key="2">
    <source>
        <dbReference type="EMBL" id="MBO0348662.1"/>
    </source>
</evidence>
<dbReference type="Proteomes" id="UP000664844">
    <property type="component" value="Unassembled WGS sequence"/>
</dbReference>